<protein>
    <submittedName>
        <fullName evidence="1">Uncharacterized protein</fullName>
    </submittedName>
</protein>
<sequence length="116" mass="13145">MIGRPRRCLDCGAALPADADARRSFCGQACVSRAYRKRVRLLKRTARAREVIASFGQLNRLEKAGIVTGYLIIEGIQCPICAKVVWQGVRRRRDAVYCSNHCRQAAYRQRIHDAQL</sequence>
<evidence type="ECO:0000313" key="2">
    <source>
        <dbReference type="Proteomes" id="UP000430146"/>
    </source>
</evidence>
<reference evidence="1 2" key="1">
    <citation type="submission" date="2019-11" db="EMBL/GenBank/DDBJ databases">
        <authorList>
            <person name="Holert J."/>
        </authorList>
    </citation>
    <scope>NUCLEOTIDE SEQUENCE [LARGE SCALE GENOMIC DNA]</scope>
    <source>
        <strain evidence="1">BC8_1</strain>
    </source>
</reference>
<dbReference type="AlphaFoldDB" id="A0A5S9R330"/>
<proteinExistence type="predicted"/>
<dbReference type="RefSeq" id="WP_159232355.1">
    <property type="nucleotide sequence ID" value="NZ_CACSIP010000025.1"/>
</dbReference>
<evidence type="ECO:0000313" key="1">
    <source>
        <dbReference type="EMBL" id="CAA0126461.1"/>
    </source>
</evidence>
<gene>
    <name evidence="1" type="ORF">AELLOGFF_04790</name>
</gene>
<name>A0A5S9R330_MYCVN</name>
<dbReference type="Proteomes" id="UP000430146">
    <property type="component" value="Unassembled WGS sequence"/>
</dbReference>
<organism evidence="1 2">
    <name type="scientific">Mycolicibacterium vanbaalenii</name>
    <name type="common">Mycobacterium vanbaalenii</name>
    <dbReference type="NCBI Taxonomy" id="110539"/>
    <lineage>
        <taxon>Bacteria</taxon>
        <taxon>Bacillati</taxon>
        <taxon>Actinomycetota</taxon>
        <taxon>Actinomycetes</taxon>
        <taxon>Mycobacteriales</taxon>
        <taxon>Mycobacteriaceae</taxon>
        <taxon>Mycolicibacterium</taxon>
    </lineage>
</organism>
<keyword evidence="2" id="KW-1185">Reference proteome</keyword>
<dbReference type="EMBL" id="CACSIP010000025">
    <property type="protein sequence ID" value="CAA0126461.1"/>
    <property type="molecule type" value="Genomic_DNA"/>
</dbReference>
<accession>A0A5S9R330</accession>
<dbReference type="OrthoDB" id="4807860at2"/>